<dbReference type="InterPro" id="IPR001647">
    <property type="entry name" value="HTH_TetR"/>
</dbReference>
<evidence type="ECO:0000256" key="1">
    <source>
        <dbReference type="ARBA" id="ARBA00023125"/>
    </source>
</evidence>
<dbReference type="GO" id="GO:0003677">
    <property type="term" value="F:DNA binding"/>
    <property type="evidence" value="ECO:0007669"/>
    <property type="project" value="UniProtKB-UniRule"/>
</dbReference>
<dbReference type="Pfam" id="PF00440">
    <property type="entry name" value="TetR_N"/>
    <property type="match status" value="1"/>
</dbReference>
<reference evidence="4" key="1">
    <citation type="submission" date="2021-04" db="EMBL/GenBank/DDBJ databases">
        <title>Sinoanaerobacter chloroacetimidivorans sp. nov., an obligate anaerobic bacterium isolated from anaerobic sludge.</title>
        <authorList>
            <person name="Bao Y."/>
        </authorList>
    </citation>
    <scope>NUCLEOTIDE SEQUENCE</scope>
    <source>
        <strain evidence="4">BAD-6</strain>
    </source>
</reference>
<dbReference type="SUPFAM" id="SSF46689">
    <property type="entry name" value="Homeodomain-like"/>
    <property type="match status" value="1"/>
</dbReference>
<accession>A0A8J7W1X5</accession>
<keyword evidence="5" id="KW-1185">Reference proteome</keyword>
<organism evidence="4 5">
    <name type="scientific">Sinanaerobacter chloroacetimidivorans</name>
    <dbReference type="NCBI Taxonomy" id="2818044"/>
    <lineage>
        <taxon>Bacteria</taxon>
        <taxon>Bacillati</taxon>
        <taxon>Bacillota</taxon>
        <taxon>Clostridia</taxon>
        <taxon>Peptostreptococcales</taxon>
        <taxon>Anaerovoracaceae</taxon>
        <taxon>Sinanaerobacter</taxon>
    </lineage>
</organism>
<name>A0A8J7W1X5_9FIRM</name>
<dbReference type="PANTHER" id="PTHR43479">
    <property type="entry name" value="ACREF/ENVCD OPERON REPRESSOR-RELATED"/>
    <property type="match status" value="1"/>
</dbReference>
<dbReference type="Gene3D" id="1.10.357.10">
    <property type="entry name" value="Tetracycline Repressor, domain 2"/>
    <property type="match status" value="1"/>
</dbReference>
<dbReference type="RefSeq" id="WP_227019474.1">
    <property type="nucleotide sequence ID" value="NZ_JAGSND010000012.1"/>
</dbReference>
<proteinExistence type="predicted"/>
<sequence>MNDKKADILKCGRELFSTKGFKDTNIAEITKMAGIATGTFYNYYPSKDKLFMEIYLEENVKLKKEIMESVHLEDSPLNVMKEIMFLNLQGMASNPILKEWYNRDVFTRIEQSFREEKGLESVDFLYDSFVEIVKKWQREGKVRNDIEAEMIMAIFSSLVTIETHKEEIGIKYFPQVLEYLAEFTMKGLMDCSDKE</sequence>
<dbReference type="PROSITE" id="PS50977">
    <property type="entry name" value="HTH_TETR_2"/>
    <property type="match status" value="1"/>
</dbReference>
<dbReference type="EMBL" id="JAGSND010000012">
    <property type="protein sequence ID" value="MBR0599342.1"/>
    <property type="molecule type" value="Genomic_DNA"/>
</dbReference>
<dbReference type="PANTHER" id="PTHR43479:SF11">
    <property type="entry name" value="ACREF_ENVCD OPERON REPRESSOR-RELATED"/>
    <property type="match status" value="1"/>
</dbReference>
<dbReference type="InterPro" id="IPR050624">
    <property type="entry name" value="HTH-type_Tx_Regulator"/>
</dbReference>
<evidence type="ECO:0000259" key="3">
    <source>
        <dbReference type="PROSITE" id="PS50977"/>
    </source>
</evidence>
<feature type="domain" description="HTH tetR-type" evidence="3">
    <location>
        <begin position="2"/>
        <end position="62"/>
    </location>
</feature>
<reference evidence="4" key="2">
    <citation type="submission" date="2021-04" db="EMBL/GenBank/DDBJ databases">
        <authorList>
            <person name="Liu J."/>
        </authorList>
    </citation>
    <scope>NUCLEOTIDE SEQUENCE</scope>
    <source>
        <strain evidence="4">BAD-6</strain>
    </source>
</reference>
<keyword evidence="1 2" id="KW-0238">DNA-binding</keyword>
<protein>
    <submittedName>
        <fullName evidence="4">TetR/AcrR family transcriptional regulator</fullName>
    </submittedName>
</protein>
<dbReference type="PRINTS" id="PR00455">
    <property type="entry name" value="HTHTETR"/>
</dbReference>
<evidence type="ECO:0000256" key="2">
    <source>
        <dbReference type="PROSITE-ProRule" id="PRU00335"/>
    </source>
</evidence>
<feature type="DNA-binding region" description="H-T-H motif" evidence="2">
    <location>
        <begin position="25"/>
        <end position="44"/>
    </location>
</feature>
<gene>
    <name evidence="4" type="ORF">KCX82_15755</name>
</gene>
<dbReference type="AlphaFoldDB" id="A0A8J7W1X5"/>
<comment type="caution">
    <text evidence="4">The sequence shown here is derived from an EMBL/GenBank/DDBJ whole genome shotgun (WGS) entry which is preliminary data.</text>
</comment>
<dbReference type="Proteomes" id="UP000675664">
    <property type="component" value="Unassembled WGS sequence"/>
</dbReference>
<evidence type="ECO:0000313" key="4">
    <source>
        <dbReference type="EMBL" id="MBR0599342.1"/>
    </source>
</evidence>
<dbReference type="InterPro" id="IPR009057">
    <property type="entry name" value="Homeodomain-like_sf"/>
</dbReference>
<evidence type="ECO:0000313" key="5">
    <source>
        <dbReference type="Proteomes" id="UP000675664"/>
    </source>
</evidence>